<feature type="domain" description="VWFA" evidence="1">
    <location>
        <begin position="1673"/>
        <end position="1850"/>
    </location>
</feature>
<evidence type="ECO:0000313" key="4">
    <source>
        <dbReference type="Proteomes" id="UP000290572"/>
    </source>
</evidence>
<dbReference type="PROSITE" id="PS50234">
    <property type="entry name" value="VWFA"/>
    <property type="match status" value="4"/>
</dbReference>
<feature type="domain" description="VIT" evidence="2">
    <location>
        <begin position="2104"/>
        <end position="2234"/>
    </location>
</feature>
<dbReference type="SUPFAM" id="SSF53300">
    <property type="entry name" value="vWA-like"/>
    <property type="match status" value="5"/>
</dbReference>
<reference evidence="3 4" key="1">
    <citation type="submission" date="2018-03" db="EMBL/GenBank/DDBJ databases">
        <title>Draft genome sequence of Rohu Carp (Labeo rohita).</title>
        <authorList>
            <person name="Das P."/>
            <person name="Kushwaha B."/>
            <person name="Joshi C.G."/>
            <person name="Kumar D."/>
            <person name="Nagpure N.S."/>
            <person name="Sahoo L."/>
            <person name="Das S.P."/>
            <person name="Bit A."/>
            <person name="Patnaik S."/>
            <person name="Meher P.K."/>
            <person name="Jayasankar P."/>
            <person name="Koringa P.G."/>
            <person name="Patel N.V."/>
            <person name="Hinsu A.T."/>
            <person name="Kumar R."/>
            <person name="Pandey M."/>
            <person name="Agarwal S."/>
            <person name="Srivastava S."/>
            <person name="Singh M."/>
            <person name="Iquebal M.A."/>
            <person name="Jaiswal S."/>
            <person name="Angadi U.B."/>
            <person name="Kumar N."/>
            <person name="Raza M."/>
            <person name="Shah T.M."/>
            <person name="Rai A."/>
            <person name="Jena J.K."/>
        </authorList>
    </citation>
    <scope>NUCLEOTIDE SEQUENCE [LARGE SCALE GENOMIC DNA]</scope>
    <source>
        <strain evidence="3">DASCIFA01</strain>
        <tissue evidence="3">Testis</tissue>
    </source>
</reference>
<feature type="domain" description="VWFA" evidence="1">
    <location>
        <begin position="269"/>
        <end position="447"/>
    </location>
</feature>
<dbReference type="SMART" id="SM00327">
    <property type="entry name" value="VWA"/>
    <property type="match status" value="5"/>
</dbReference>
<dbReference type="EMBL" id="QBIY01013173">
    <property type="protein sequence ID" value="RXN10803.1"/>
    <property type="molecule type" value="Genomic_DNA"/>
</dbReference>
<comment type="caution">
    <text evidence="3">The sequence shown here is derived from an EMBL/GenBank/DDBJ whole genome shotgun (WGS) entry which is preliminary data.</text>
</comment>
<feature type="domain" description="VIT" evidence="2">
    <location>
        <begin position="1"/>
        <end position="115"/>
    </location>
</feature>
<feature type="domain" description="VIT" evidence="2">
    <location>
        <begin position="1396"/>
        <end position="1526"/>
    </location>
</feature>
<evidence type="ECO:0000259" key="1">
    <source>
        <dbReference type="PROSITE" id="PS50234"/>
    </source>
</evidence>
<dbReference type="Pfam" id="PF08487">
    <property type="entry name" value="VIT"/>
    <property type="match status" value="5"/>
</dbReference>
<proteinExistence type="predicted"/>
<dbReference type="Proteomes" id="UP000290572">
    <property type="component" value="Unassembled WGS sequence"/>
</dbReference>
<dbReference type="PANTHER" id="PTHR45737:SF6">
    <property type="entry name" value="VON WILLEBRAND FACTOR A DOMAIN-CONTAINING PROTEIN 5A"/>
    <property type="match status" value="1"/>
</dbReference>
<accession>A0A498LT69</accession>
<dbReference type="SMART" id="SM00609">
    <property type="entry name" value="VIT"/>
    <property type="match status" value="5"/>
</dbReference>
<dbReference type="InterPro" id="IPR036465">
    <property type="entry name" value="vWFA_dom_sf"/>
</dbReference>
<evidence type="ECO:0000313" key="3">
    <source>
        <dbReference type="EMBL" id="RXN10803.1"/>
    </source>
</evidence>
<feature type="domain" description="VIT" evidence="2">
    <location>
        <begin position="2832"/>
        <end position="2962"/>
    </location>
</feature>
<dbReference type="InterPro" id="IPR013694">
    <property type="entry name" value="VIT"/>
</dbReference>
<feature type="domain" description="VWFA" evidence="1">
    <location>
        <begin position="2388"/>
        <end position="2565"/>
    </location>
</feature>
<feature type="domain" description="VIT" evidence="2">
    <location>
        <begin position="687"/>
        <end position="817"/>
    </location>
</feature>
<sequence>MKSISVEVQVQDHVATVSSTLQYVNEEERPLEALFVFPLPADAAVCHFSAKIGEQEIVAEVQDRESARDQYDDAVSSGQQAFLLEESEESPDVFKMSVGCLSAGQNAAVTIIYLTELAVQADHSLRFCLTAVLNPRYTPAGPTAAASGSGAGIVSEISSGAVPYTLTLSVHVSSPKPISKIESNCTLDPLVFLHSDHSQATVNLSPGHMFDKDVELFVYYQDTHQPSAIVEAGVATAPSGSLMRDPVVMISLYPEFPEEVMKSPATCGEFVFMIDRSGSMGDIMHHGKGAQMRIESAKDTLLLLLKSLPMGCYFNIYGFGSDFESFFRYQSVVYEQDTMDQALKRVKEMRADMGGTEILEPLKHIYSQPCYPDHPRQLFIFTDGEVFNTKAVLDLVKRHAHSHRCFSFGIGEGASAALITGMAREGSGHAQFITDTDRMQPKVMQSLRFALQPAVVNISVDWILPDGVTVDTLSPPINVLLQGERTLIYAQLKGESSGGSEGTVTVKYSLKDQPVTNQLHFCLKPTEEIGLSIHRLAARTLIRSLEQKERSDGADVEGIRNRMVELSVQAGVSSVHTAFIAVNKDSRQAVKGPLLQRRVPTYVSAPKKKIGFMTNVDGSVAPELQKDPLLQLVSLQKASGYWDLDATLADVFGKTEDELTNQKPAQVDGSVWATLLALIWLYGCKIEQQVEWQFVAMKAASWIGSQKVEVRVQDHVATVSSTLQYVNEEERPLEALFVFPLPADAAVCHFSAKIGEQEIVAEVQDRQSARYQYDDAVSSGQQAFLLEESEESPDVFKMSVGCLSAGQNAAVTIIYIIELTVQADHSLRLCLPAVLNPRYTPAGPTAAASGSGAGIVSEISSGAVPYTLTLSVHVSSPKPISKIESNCTLDPLVFLHSDHSQATVNLSPGHMFDKDVELFVYYQDTHQPSAIVEAGVTTAPPGSLMRDPVVMISLYPEFPEEEMKSLATRGEFVFVIDRSGSMGSMMHHGKGAQMRIESAKDTLLLLLKSLPMGCYFNIYGFGSRFESFFLRSVVYNQDTMDQALKRVKEMRADMGGTEILQPLKHIYSQHCYPDHPRQLFIFTDGEVGNTKAVLDLVKSHAHSHRCFSFGIGEGASAALITGMAREGSGHAQFITDTDRMQPKVMQSLRFALQPAVVNISVDWTLPDGVTVDTLSLPINVLFQGQRTLIYAQLKGESSGGSEGSVTVKYSLKDQQVTNQLHFSLKPTEETGLSIHRLAARTLIRSLEQKESSAMPWMCLITGRSESVLTLFSLPVDAPPAQPETSERIERMSRRKLRQAASPICGAPPAQPETSERIERMSRNMEDLIVGLVRHGYDLSLAGCWDLDATLADVFGKRKDALNSQKPAQVDGSVWATLLALIWLYGCKIEQQVEWQFVAMKAASWIGSQKVPLKSISVEVRVQDHVATVSSTLQYVNEEERPLEALFVFPLPADAAVCHFSAKIGEQEIVAEVQDRESARDQYDDAVSSGQQAFLLEESEESPDVFKLSVGCLSAGQNAAVTIIYVTELAVQADHSLRFCLPAVLNPRYTPAGSGAGIVSEISSGAVPYTLSLSVHVSSPKPISKIESNCTLDPLVFLHSDHSQATVNLSPGHMFDKDVELFVYYQDTHQPSAIVEAGVATAPPGSLMRDPVVMISLYPEFPEEVMKSLATQGEFVFVIDRSGSMRSIMNHGRGAQMRIESAKDTLLLLLKSLPMGCYFNIYGFGSNFESFFPRSVVYKQKTVDQALKRVKEMQADMGGTDILQPLKHIYSQHCKTKQPRQLFIFTDGEVGNTKEVLDLVKSHAESHRCFSFGIGEGASAALITGMAREGSGHAQFITDTDRMQPKVMQSLRFALQPAVVNISVDWTLPDGVTVDTLSPPINLLFQGERTLIYAQLKGESSGGSEGSVTVKYSLKDQPVTNQLHFCLKPTEETGLSIHRLAARTLIRSLEQKERSGGADVEGIRSRMVKLSVQAGVSSVHTAFIAVNKDFRQIVKGPLQQRRVLTNAPLHRGCASSLPGAQQAQLPTSERTKSKSLLDSLLQLVSLQKASGCWELDATLADVFGKTEDELTNQKPAQVDGSVWATLLALIWLYGCKIEQQVEWQFVAMKAASWIGSQKVPLKSISVEVRVQDHVATVSSTLQYVNEEERPLEALFVFPLPADAAVCHFSAKIGEQEIVAEVQDRESARDQYDDAVSSGQQAFLLEESEQSPDVFKMSVGCLSAGQNAAVTIIYIIELAVQADHSLRFCLPAVLNPRYTPAGTTAAASGSGAGIVSEISSGAVPYTLTLSVHVSSPKPISKIESNCTLDPLVFLHSDHSQATVNLSPGHMFDKDVELFVYYQDTHQPSAIVEAGVTTAPPGSLMRDPVVMLSLYPEFPEEVMKSLATRGEFVFVIDRSGSMRSMMHHGRGAQIRIESAKDTLLLLLKSLPMGCYFNIYGFGSNFESFFPQSVEYNQKTVDQALKRVKEMQADMGGTEILEPLKHIYSQPCYPDHPRQLFIFTDGEVFNTKAVLDLVKSHAHSHRCFSFGIGEGASAALITGMAREGSGHAQFITDTDRMQPKVMQSLRFALQPAVVNISVDWTLPDGVSVDTLSPPINVLFQGERTLIYAQLKGESSGGSEGTVTVKYSLKDQPVINQLHFCLKPTEETGLSIHRLMARTLIRSLEQKERSGGADAEGIRSRMVELSVQAGVSSVHTAFIAVNKDSRQTVKGPLLQRRVSTYDFLLALTAPICGMRNFRFHARIQHAYVGCGKLRRALSHNHETQKDPLLQLVSLQKASGCWDLDAALADVFGKTEDEMTNQKLAQVDGSVWATLLALIWLYGCKIEQQVEWQFVAMKAASWIGSQKVPLKSISVEVRVQDHVATVSSTLQYVNEEERPLEALFVFPLPADAAVCHFSAKIGEQEIVAEVQERQKARDQYDDAVSSGQQAFLLEESTESPDVFKLSVGCLSAGQNAAVTIIYVTELAVQADHSLRFCLPYLYSTPDTHQQVNLSPGHMFDKDVELFVYYQDTHQPSAIVEAGVTTAPSGSLMRDPVVMISLYPEFPEEVMKSLATQGEFVFVIDRSGSMACWMYHAKGAQMRIECAKSVEYSQHTVNRALKRVEDIQADMGGTEILQPLKHIYSQRRLPDHPRQLFIFTDGEVGNTKKVLDLVKRHAYSHRCFSFGIGEGASAALITGMAREGSGYAQFITDTDRMQPKVMQSLRFALQPAVVNISVDWTLPDGVTVDTLSPPINVLFQGERTLIYAQLKGKSSGGSEGTVTVKYSLKDQPVTNQLHFCLKPTEDTGLSIHQLAARTLIRSLEQEERSGGADVKSIRKRMVKLSVQAGVSSVHTAFIAVNKDHRETVKGPLVKRRVLTSVLLDVSVLGCFSRSESVLTFAFSACSNNFVVRSAPPEYINSLPANKFVPRSAPAKYTGMPANKDAARKATALHSASLPDEDFEERSCPCEYITALPDDNFEEKSYQYECFSGLPAAPELQKDPLLQLVSLQKASGYWELDATLADVFGMTEDEMTNQKPAHVDGSVWATLLALIWLYGCKIEQQVEWQFVAIKAASWIGSQKVGDLSQYVCVGNVLLRCQVTKDTLGI</sequence>
<name>A0A498LT69_LABRO</name>
<feature type="domain" description="VWFA" evidence="1">
    <location>
        <begin position="971"/>
        <end position="1148"/>
    </location>
</feature>
<keyword evidence="4" id="KW-1185">Reference proteome</keyword>
<dbReference type="STRING" id="84645.A0A498LT69"/>
<dbReference type="Pfam" id="PF13768">
    <property type="entry name" value="VWA_3"/>
    <property type="match status" value="5"/>
</dbReference>
<organism evidence="3 4">
    <name type="scientific">Labeo rohita</name>
    <name type="common">Indian major carp</name>
    <name type="synonym">Cyprinus rohita</name>
    <dbReference type="NCBI Taxonomy" id="84645"/>
    <lineage>
        <taxon>Eukaryota</taxon>
        <taxon>Metazoa</taxon>
        <taxon>Chordata</taxon>
        <taxon>Craniata</taxon>
        <taxon>Vertebrata</taxon>
        <taxon>Euteleostomi</taxon>
        <taxon>Actinopterygii</taxon>
        <taxon>Neopterygii</taxon>
        <taxon>Teleostei</taxon>
        <taxon>Ostariophysi</taxon>
        <taxon>Cypriniformes</taxon>
        <taxon>Cyprinidae</taxon>
        <taxon>Labeoninae</taxon>
        <taxon>Labeonini</taxon>
        <taxon>Labeo</taxon>
    </lineage>
</organism>
<dbReference type="PANTHER" id="PTHR45737">
    <property type="entry name" value="VON WILLEBRAND FACTOR A DOMAIN-CONTAINING PROTEIN 5A"/>
    <property type="match status" value="1"/>
</dbReference>
<protein>
    <submittedName>
        <fullName evidence="3">von Willebrand factor A domain-containing 5A-like protein</fullName>
    </submittedName>
</protein>
<dbReference type="Gene3D" id="3.40.50.410">
    <property type="entry name" value="von Willebrand factor, type A domain"/>
    <property type="match status" value="5"/>
</dbReference>
<dbReference type="PROSITE" id="PS51468">
    <property type="entry name" value="VIT"/>
    <property type="match status" value="5"/>
</dbReference>
<dbReference type="InterPro" id="IPR002035">
    <property type="entry name" value="VWF_A"/>
</dbReference>
<evidence type="ECO:0000259" key="2">
    <source>
        <dbReference type="PROSITE" id="PS51468"/>
    </source>
</evidence>
<gene>
    <name evidence="3" type="ORF">ROHU_030434</name>
</gene>